<evidence type="ECO:0000259" key="1">
    <source>
        <dbReference type="Pfam" id="PF13403"/>
    </source>
</evidence>
<dbReference type="Proteomes" id="UP000549052">
    <property type="component" value="Unassembled WGS sequence"/>
</dbReference>
<dbReference type="InterPro" id="IPR028992">
    <property type="entry name" value="Hedgehog/Intein_dom"/>
</dbReference>
<name>A0A839EJ68_9HYPH</name>
<accession>A0A839EJ68</accession>
<dbReference type="InterPro" id="IPR036844">
    <property type="entry name" value="Hint_dom_sf"/>
</dbReference>
<dbReference type="EMBL" id="JACGXN010000006">
    <property type="protein sequence ID" value="MBA8880021.1"/>
    <property type="molecule type" value="Genomic_DNA"/>
</dbReference>
<sequence>MHPLYSITNPFSEGIEIMGNESASDHLPAGLVLLQDDVYAVIGEDITLDGRDIDLGALNIARIELIDGAHLTVNPAGLDVSALSNVTYGIGDNCTLTLGATPLGVNVGNSTTIDFGLSNGTGVFEYEPARIGINLASPIKLINLHEGDRIKVEGATSAELKGDTLLFKTGKTAEPQPVQKPGLLSRLTKTVTTAVKDVTGTVGEILGGGAKFTIDPDATFDFARIGKDGEITIKTPCFLAGTLISTPAGEISVERLKTGNLIYTMNGDAVPIIWIGHRRIDPKTVDQLREHAPIRIRPGALDHGSPNRDLYVSPDHCLFHNGALIPAKLLINGTSITQNATLEPFTYFHIELGRHNVLIAEGAYVESYLDLGNRVSFLEPGTLIFTAPAGPEKPTACYPPIYTGPILDGIREALGQRAIELGYQSGNPALTGEKIRNVFPFIQ</sequence>
<proteinExistence type="predicted"/>
<dbReference type="RefSeq" id="WP_182550686.1">
    <property type="nucleotide sequence ID" value="NZ_JACGXN010000006.1"/>
</dbReference>
<organism evidence="2 3">
    <name type="scientific">Phyllobacterium myrsinacearum</name>
    <dbReference type="NCBI Taxonomy" id="28101"/>
    <lineage>
        <taxon>Bacteria</taxon>
        <taxon>Pseudomonadati</taxon>
        <taxon>Pseudomonadota</taxon>
        <taxon>Alphaproteobacteria</taxon>
        <taxon>Hyphomicrobiales</taxon>
        <taxon>Phyllobacteriaceae</taxon>
        <taxon>Phyllobacterium</taxon>
    </lineage>
</organism>
<dbReference type="AlphaFoldDB" id="A0A839EJ68"/>
<keyword evidence="3" id="KW-1185">Reference proteome</keyword>
<reference evidence="2 3" key="1">
    <citation type="submission" date="2020-07" db="EMBL/GenBank/DDBJ databases">
        <title>Genomic Encyclopedia of Type Strains, Phase IV (KMG-V): Genome sequencing to study the core and pangenomes of soil and plant-associated prokaryotes.</title>
        <authorList>
            <person name="Whitman W."/>
        </authorList>
    </citation>
    <scope>NUCLEOTIDE SEQUENCE [LARGE SCALE GENOMIC DNA]</scope>
    <source>
        <strain evidence="2 3">AN3</strain>
    </source>
</reference>
<dbReference type="SUPFAM" id="SSF51294">
    <property type="entry name" value="Hedgehog/intein (Hint) domain"/>
    <property type="match status" value="1"/>
</dbReference>
<comment type="caution">
    <text evidence="2">The sequence shown here is derived from an EMBL/GenBank/DDBJ whole genome shotgun (WGS) entry which is preliminary data.</text>
</comment>
<dbReference type="Gene3D" id="2.170.16.10">
    <property type="entry name" value="Hedgehog/Intein (Hint) domain"/>
    <property type="match status" value="1"/>
</dbReference>
<evidence type="ECO:0000313" key="3">
    <source>
        <dbReference type="Proteomes" id="UP000549052"/>
    </source>
</evidence>
<gene>
    <name evidence="2" type="ORF">FHW16_003740</name>
</gene>
<feature type="domain" description="Hedgehog/Intein (Hint)" evidence="1">
    <location>
        <begin position="236"/>
        <end position="370"/>
    </location>
</feature>
<protein>
    <recommendedName>
        <fullName evidence="1">Hedgehog/Intein (Hint) domain-containing protein</fullName>
    </recommendedName>
</protein>
<dbReference type="Pfam" id="PF13403">
    <property type="entry name" value="Hint_2"/>
    <property type="match status" value="1"/>
</dbReference>
<evidence type="ECO:0000313" key="2">
    <source>
        <dbReference type="EMBL" id="MBA8880021.1"/>
    </source>
</evidence>